<reference evidence="2 3" key="1">
    <citation type="submission" date="2011-02" db="EMBL/GenBank/DDBJ databases">
        <title>The Genome Sequence of Mortierella verticillata NRRL 6337.</title>
        <authorList>
            <consortium name="The Broad Institute Genome Sequencing Platform"/>
            <person name="Russ C."/>
            <person name="Cuomo C."/>
            <person name="Burger G."/>
            <person name="Gray M.W."/>
            <person name="Holland P.W.H."/>
            <person name="King N."/>
            <person name="Lang F.B.F."/>
            <person name="Roger A.J."/>
            <person name="Ruiz-Trillo I."/>
            <person name="Young S.K."/>
            <person name="Zeng Q."/>
            <person name="Gargeya S."/>
            <person name="Alvarado L."/>
            <person name="Berlin A."/>
            <person name="Chapman S.B."/>
            <person name="Chen Z."/>
            <person name="Freedman E."/>
            <person name="Gellesch M."/>
            <person name="Goldberg J."/>
            <person name="Griggs A."/>
            <person name="Gujja S."/>
            <person name="Heilman E."/>
            <person name="Heiman D."/>
            <person name="Howarth C."/>
            <person name="Mehta T."/>
            <person name="Neiman D."/>
            <person name="Pearson M."/>
            <person name="Roberts A."/>
            <person name="Saif S."/>
            <person name="Shea T."/>
            <person name="Shenoy N."/>
            <person name="Sisk P."/>
            <person name="Stolte C."/>
            <person name="Sykes S."/>
            <person name="White J."/>
            <person name="Yandava C."/>
            <person name="Haas B."/>
            <person name="Nusbaum C."/>
            <person name="Birren B."/>
        </authorList>
    </citation>
    <scope>NUCLEOTIDE SEQUENCE [LARGE SCALE GENOMIC DNA]</scope>
    <source>
        <strain evidence="2 3">NRRL 6337</strain>
    </source>
</reference>
<evidence type="ECO:0000313" key="2">
    <source>
        <dbReference type="EMBL" id="KFH62149.1"/>
    </source>
</evidence>
<keyword evidence="3" id="KW-1185">Reference proteome</keyword>
<proteinExistence type="predicted"/>
<dbReference type="OrthoDB" id="3342959at2759"/>
<dbReference type="EMBL" id="KN042433">
    <property type="protein sequence ID" value="KFH62149.1"/>
    <property type="molecule type" value="Genomic_DNA"/>
</dbReference>
<dbReference type="PROSITE" id="PS51819">
    <property type="entry name" value="VOC"/>
    <property type="match status" value="1"/>
</dbReference>
<evidence type="ECO:0000313" key="3">
    <source>
        <dbReference type="Proteomes" id="UP000243308"/>
    </source>
</evidence>
<evidence type="ECO:0000259" key="1">
    <source>
        <dbReference type="PROSITE" id="PS51819"/>
    </source>
</evidence>
<dbReference type="InterPro" id="IPR029068">
    <property type="entry name" value="Glyas_Bleomycin-R_OHBP_Dase"/>
</dbReference>
<organism evidence="2 3">
    <name type="scientific">Podila verticillata NRRL 6337</name>
    <dbReference type="NCBI Taxonomy" id="1069443"/>
    <lineage>
        <taxon>Eukaryota</taxon>
        <taxon>Fungi</taxon>
        <taxon>Fungi incertae sedis</taxon>
        <taxon>Mucoromycota</taxon>
        <taxon>Mortierellomycotina</taxon>
        <taxon>Mortierellomycetes</taxon>
        <taxon>Mortierellales</taxon>
        <taxon>Mortierellaceae</taxon>
        <taxon>Podila</taxon>
    </lineage>
</organism>
<dbReference type="InterPro" id="IPR037523">
    <property type="entry name" value="VOC_core"/>
</dbReference>
<dbReference type="Pfam" id="PF00903">
    <property type="entry name" value="Glyoxalase"/>
    <property type="match status" value="1"/>
</dbReference>
<dbReference type="InterPro" id="IPR004360">
    <property type="entry name" value="Glyas_Fos-R_dOase_dom"/>
</dbReference>
<accession>A0A086TJM2</accession>
<dbReference type="AlphaFoldDB" id="A0A086TJM2"/>
<dbReference type="SUPFAM" id="SSF54593">
    <property type="entry name" value="Glyoxalase/Bleomycin resistance protein/Dihydroxybiphenyl dioxygenase"/>
    <property type="match status" value="1"/>
</dbReference>
<protein>
    <recommendedName>
        <fullName evidence="1">VOC domain-containing protein</fullName>
    </recommendedName>
</protein>
<feature type="domain" description="VOC" evidence="1">
    <location>
        <begin position="16"/>
        <end position="138"/>
    </location>
</feature>
<dbReference type="Gene3D" id="3.10.180.10">
    <property type="entry name" value="2,3-Dihydroxybiphenyl 1,2-Dioxygenase, domain 1"/>
    <property type="match status" value="1"/>
</dbReference>
<name>A0A086TJM2_9FUNG</name>
<gene>
    <name evidence="2" type="ORF">MVEG_11788</name>
</gene>
<dbReference type="Proteomes" id="UP000243308">
    <property type="component" value="Unassembled WGS sequence"/>
</dbReference>
<sequence>MSSTISKPTAPSSFKGIHHLKLASSSIQKTHDFYTKVFPFTPLPAHDHFTPDHKVFAKIISHPLTNLLVEIRYDPTRAASQKGWDPVTWAVGTRKDLEEWIQWLDSWNIKHSRILLGVKAWVLACEDPDGRHVRLYVTDEEHEWTDHPDQDPYWLGDIQADPAA</sequence>